<dbReference type="InterPro" id="IPR014756">
    <property type="entry name" value="Ig_E-set"/>
</dbReference>
<dbReference type="InterPro" id="IPR050827">
    <property type="entry name" value="CRP1_MDG1_kinase"/>
</dbReference>
<dbReference type="Gene3D" id="6.20.250.60">
    <property type="match status" value="1"/>
</dbReference>
<dbReference type="RefSeq" id="XP_067692897.1">
    <property type="nucleotide sequence ID" value="XM_067837109.1"/>
</dbReference>
<proteinExistence type="inferred from homology"/>
<dbReference type="InterPro" id="IPR013783">
    <property type="entry name" value="Ig-like_fold"/>
</dbReference>
<evidence type="ECO:0000256" key="2">
    <source>
        <dbReference type="SAM" id="MobiDB-lite"/>
    </source>
</evidence>
<dbReference type="InterPro" id="IPR037256">
    <property type="entry name" value="ASC_dom_sf"/>
</dbReference>
<dbReference type="OrthoDB" id="531008at2759"/>
<evidence type="ECO:0000256" key="1">
    <source>
        <dbReference type="ARBA" id="ARBA00010926"/>
    </source>
</evidence>
<dbReference type="Gene3D" id="2.60.40.10">
    <property type="entry name" value="Immunoglobulins"/>
    <property type="match status" value="1"/>
</dbReference>
<feature type="region of interest" description="Disordered" evidence="2">
    <location>
        <begin position="1"/>
        <end position="73"/>
    </location>
</feature>
<dbReference type="GO" id="GO:0005634">
    <property type="term" value="C:nucleus"/>
    <property type="evidence" value="ECO:0007669"/>
    <property type="project" value="TreeGrafter"/>
</dbReference>
<evidence type="ECO:0000313" key="4">
    <source>
        <dbReference type="EMBL" id="KAG5478839.1"/>
    </source>
</evidence>
<comment type="caution">
    <text evidence="4">The sequence shown here is derived from an EMBL/GenBank/DDBJ whole genome shotgun (WGS) entry which is preliminary data.</text>
</comment>
<reference evidence="4 5" key="1">
    <citation type="submission" date="2021-02" db="EMBL/GenBank/DDBJ databases">
        <title>Leishmania (Mundinia) enrietti genome sequencing and assembly.</title>
        <authorList>
            <person name="Almutairi H."/>
            <person name="Gatherer D."/>
        </authorList>
    </citation>
    <scope>NUCLEOTIDE SEQUENCE [LARGE SCALE GENOMIC DNA]</scope>
    <source>
        <strain evidence="4">CUR178</strain>
    </source>
</reference>
<sequence length="338" mass="36845">MGQPNTKDSKRRRVGLPSASVSGANRPTCVRPTAVTDSVLQQTGVSSGATRHSDPSSGHSTSRGSLPHPSSGCTGVAGGIISNVPPSTFPIVLRYQDQDVRILIESRKPVYVAVEAMNWQPLPMTPSTDSFYALLELPAGNHNYRFLVNGTEVVDGTQPLAPGPTPSNLPAPLQVLQSPVGLAVTQPLPKPVPARDGKPANTIFLNDVLLTTREDDDIMDNGEGWGQEPIMFEESRKYPPIVPLHLRYTPLNTPPTLVRCSRDGRMAVMDSAVEHHSRVPPEHLPLPLSVTINHVYFQRREDHAVVGVTTRYCNKYTTVVYYSHLPTNLVDSLESLKT</sequence>
<comment type="similarity">
    <text evidence="1">Belongs to the 5'-AMP-activated protein kinase beta subunit family.</text>
</comment>
<dbReference type="KEGG" id="lenr:94172619"/>
<keyword evidence="5" id="KW-1185">Reference proteome</keyword>
<gene>
    <name evidence="4" type="ORF">CUR178_05419</name>
</gene>
<feature type="compositionally biased region" description="Polar residues" evidence="2">
    <location>
        <begin position="35"/>
        <end position="64"/>
    </location>
</feature>
<dbReference type="EMBL" id="JAFHKP010000023">
    <property type="protein sequence ID" value="KAG5478839.1"/>
    <property type="molecule type" value="Genomic_DNA"/>
</dbReference>
<dbReference type="PANTHER" id="PTHR10343">
    <property type="entry name" value="5'-AMP-ACTIVATED PROTEIN KINASE , BETA SUBUNIT"/>
    <property type="match status" value="1"/>
</dbReference>
<dbReference type="GO" id="GO:0031588">
    <property type="term" value="C:nucleotide-activated protein kinase complex"/>
    <property type="evidence" value="ECO:0007669"/>
    <property type="project" value="TreeGrafter"/>
</dbReference>
<accession>A0A836GTM7</accession>
<dbReference type="CDD" id="cd02859">
    <property type="entry name" value="E_set_AMPKbeta_like_N"/>
    <property type="match status" value="1"/>
</dbReference>
<dbReference type="SUPFAM" id="SSF81296">
    <property type="entry name" value="E set domains"/>
    <property type="match status" value="1"/>
</dbReference>
<organism evidence="4 5">
    <name type="scientific">Leishmania enriettii</name>
    <dbReference type="NCBI Taxonomy" id="5663"/>
    <lineage>
        <taxon>Eukaryota</taxon>
        <taxon>Discoba</taxon>
        <taxon>Euglenozoa</taxon>
        <taxon>Kinetoplastea</taxon>
        <taxon>Metakinetoplastina</taxon>
        <taxon>Trypanosomatida</taxon>
        <taxon>Trypanosomatidae</taxon>
        <taxon>Leishmaniinae</taxon>
        <taxon>Leishmania</taxon>
    </lineage>
</organism>
<dbReference type="InterPro" id="IPR032640">
    <property type="entry name" value="AMPK1_CBM"/>
</dbReference>
<evidence type="ECO:0000259" key="3">
    <source>
        <dbReference type="SMART" id="SM01010"/>
    </source>
</evidence>
<dbReference type="SUPFAM" id="SSF160219">
    <property type="entry name" value="AMPKBI-like"/>
    <property type="match status" value="1"/>
</dbReference>
<dbReference type="Pfam" id="PF16561">
    <property type="entry name" value="AMPK1_CBM"/>
    <property type="match status" value="1"/>
</dbReference>
<dbReference type="Pfam" id="PF04739">
    <property type="entry name" value="AMPKBI"/>
    <property type="match status" value="1"/>
</dbReference>
<feature type="domain" description="Association with the SNF1 complex (ASC)" evidence="3">
    <location>
        <begin position="197"/>
        <end position="325"/>
    </location>
</feature>
<dbReference type="Proteomes" id="UP000674179">
    <property type="component" value="Chromosome 23"/>
</dbReference>
<dbReference type="FunFam" id="2.60.40.10:FF:002894">
    <property type="entry name" value="SNF1-related protein kinase regulatory subunit beta, putative"/>
    <property type="match status" value="1"/>
</dbReference>
<dbReference type="GO" id="GO:0007165">
    <property type="term" value="P:signal transduction"/>
    <property type="evidence" value="ECO:0007669"/>
    <property type="project" value="TreeGrafter"/>
</dbReference>
<dbReference type="GO" id="GO:0005737">
    <property type="term" value="C:cytoplasm"/>
    <property type="evidence" value="ECO:0007669"/>
    <property type="project" value="TreeGrafter"/>
</dbReference>
<dbReference type="InterPro" id="IPR006828">
    <property type="entry name" value="ASC_dom"/>
</dbReference>
<dbReference type="GO" id="GO:0019901">
    <property type="term" value="F:protein kinase binding"/>
    <property type="evidence" value="ECO:0007669"/>
    <property type="project" value="TreeGrafter"/>
</dbReference>
<dbReference type="SMART" id="SM01010">
    <property type="entry name" value="AMPKBI"/>
    <property type="match status" value="1"/>
</dbReference>
<evidence type="ECO:0000313" key="5">
    <source>
        <dbReference type="Proteomes" id="UP000674179"/>
    </source>
</evidence>
<dbReference type="AlphaFoldDB" id="A0A836GTM7"/>
<dbReference type="PANTHER" id="PTHR10343:SF84">
    <property type="entry name" value="5'-AMP-ACTIVATED PROTEIN KINASE SUBUNIT BETA-1"/>
    <property type="match status" value="1"/>
</dbReference>
<protein>
    <recommendedName>
        <fullName evidence="3">Association with the SNF1 complex (ASC) domain-containing protein</fullName>
    </recommendedName>
</protein>
<dbReference type="GeneID" id="94172619"/>
<name>A0A836GTM7_LEIEN</name>